<evidence type="ECO:0000313" key="3">
    <source>
        <dbReference type="Proteomes" id="UP001642540"/>
    </source>
</evidence>
<dbReference type="EMBL" id="CAXLJM020000062">
    <property type="protein sequence ID" value="CAL8120356.1"/>
    <property type="molecule type" value="Genomic_DNA"/>
</dbReference>
<accession>A0ABP1R775</accession>
<keyword evidence="3" id="KW-1185">Reference proteome</keyword>
<gene>
    <name evidence="2" type="ORF">ODALV1_LOCUS18958</name>
</gene>
<sequence length="1223" mass="142045">MERLPKKCEVCHEWCSSTLEWFRHFFQAVHLEKMNEYVRLMDSEIMKSCSVLVSGQLRLEGMQILDYFSKGEKHIRNYFWIPDRRRLAVIQFESSESVNKLMKEIKESHVWVGGDRIEVKRNYDLGILKVKAASMPSPSLMFSSAKAMARDGASSDSDGSAEAGKVKRTPASSKLKLTSTFHPKLSDHHHLLLCSPLASIQSEVEIPELENNIILNLLHRIHKIVIAKNPTAKFPSLFRHQYLKLRDAGSNHLLIYLSQFQHRRLLMSFFDVEKLFVGSQFQPLGHDHAALSTVECGYPYLDKETGLKFGLVFHHDHEGEVVTCQLAQYLMRFDPAVRSLLTVVHFWARENDITLAEKGIPRKNEGSNIPDPAALEWLCLFYLTTEGIIPSLKEMRKDAQGKSLVLQEGTKNSTIGFPVDARFCREWQQPKIKCYSTKTSNEHALDVLELTLGFFNFCSKNDFKGKVLKTMEGKMVELLPAIEDGLISESINPDLFGDPEELRRQAKKLEGELKGEMYLMQPFVPTRRFKVDQQKFENHVVPIMKKTAKKLEFYLGNEQRNRNDGKVMEVDLKSLFQYGKLEVVYGVLKENAENDNNTQLEEQQKRNNQEDVGDQDKQKMRLEVQKQIKPLKEQKKNLQDDQLLEEEHQRKKLLKEYNWKKFLEEKENERKKSIEEHQLKKLQEENQGKKLLEEQRRKKLLEEQQQKKLLEEQQQKKLLEEQQRKKSVEEQQQKKLLEEQQHKKQLEIQQQKQKTLEVQRQKKLLKIQQEQQKKQAEVHKEKGTSNVIQSNTKPQLSEPSLIAKAKETPKPLNKSDSISLLQFFNALSYEVTMPTKTWDALVEFRKALSVIFSSCEYPECKLVLFRNRYLKLYDEGLEANAFLFLDHPGLYTIVNGTRQALIPKLLEIQRFIVRVQNNAQYSEQMKQLLVATMKKVPSPAIGTRLEHQVFAYKGTDFHIATRCFLPELQACRLVEYLSTTDPRVIPVMKVIYYWAKVNGIRLGKVSPDEVGVAPDPALLEWLVIFFLSEKQIIPTLSEVCGSKVDEGLFFDGVDIGFKGDPENAWELWDRYEDGEGEQHVLNVLELARDFFQYWSDFGLKAEKKPVVINLRNGHVFLKDEVKKFSNDMRSLSWVTGISLPELKNLHLEPEIMKSFYDIEEPVTILHPLYIKYSFSFCAKAFVQSICPKMKVVHQQLRDLLRACKGCGEERAIWNIEKVFKVES</sequence>
<reference evidence="2 3" key="1">
    <citation type="submission" date="2024-08" db="EMBL/GenBank/DDBJ databases">
        <authorList>
            <person name="Cucini C."/>
            <person name="Frati F."/>
        </authorList>
    </citation>
    <scope>NUCLEOTIDE SEQUENCE [LARGE SCALE GENOMIC DNA]</scope>
</reference>
<dbReference type="Gene3D" id="1.10.1410.10">
    <property type="match status" value="2"/>
</dbReference>
<proteinExistence type="predicted"/>
<dbReference type="PANTHER" id="PTHR12271">
    <property type="entry name" value="POLY A POLYMERASE CID PAP -RELATED"/>
    <property type="match status" value="1"/>
</dbReference>
<dbReference type="Proteomes" id="UP001642540">
    <property type="component" value="Unassembled WGS sequence"/>
</dbReference>
<feature type="compositionally biased region" description="Basic and acidic residues" evidence="1">
    <location>
        <begin position="602"/>
        <end position="618"/>
    </location>
</feature>
<organism evidence="2 3">
    <name type="scientific">Orchesella dallaii</name>
    <dbReference type="NCBI Taxonomy" id="48710"/>
    <lineage>
        <taxon>Eukaryota</taxon>
        <taxon>Metazoa</taxon>
        <taxon>Ecdysozoa</taxon>
        <taxon>Arthropoda</taxon>
        <taxon>Hexapoda</taxon>
        <taxon>Collembola</taxon>
        <taxon>Entomobryomorpha</taxon>
        <taxon>Entomobryoidea</taxon>
        <taxon>Orchesellidae</taxon>
        <taxon>Orchesellinae</taxon>
        <taxon>Orchesella</taxon>
    </lineage>
</organism>
<protein>
    <submittedName>
        <fullName evidence="2">Uncharacterized protein</fullName>
    </submittedName>
</protein>
<name>A0ABP1R775_9HEXA</name>
<feature type="region of interest" description="Disordered" evidence="1">
    <location>
        <begin position="595"/>
        <end position="618"/>
    </location>
</feature>
<dbReference type="PANTHER" id="PTHR12271:SF40">
    <property type="entry name" value="POLY(A) RNA POLYMERASE GLD2"/>
    <property type="match status" value="1"/>
</dbReference>
<evidence type="ECO:0000256" key="1">
    <source>
        <dbReference type="SAM" id="MobiDB-lite"/>
    </source>
</evidence>
<comment type="caution">
    <text evidence="2">The sequence shown here is derived from an EMBL/GenBank/DDBJ whole genome shotgun (WGS) entry which is preliminary data.</text>
</comment>
<evidence type="ECO:0000313" key="2">
    <source>
        <dbReference type="EMBL" id="CAL8120356.1"/>
    </source>
</evidence>